<accession>A0ABU8LLE2</accession>
<sequence length="113" mass="12702">MNDAAERIATNIRKGVLEFCVLAVLDGQDMYGLELADQLGKKHLTASEGSLYPLLARMRDAGSVDTRWEAPDGGRPRRYYAITDLGRAQLEMFASVWWEIGPEVDELMKERGK</sequence>
<gene>
    <name evidence="2" type="ORF">WDU93_09030</name>
</gene>
<name>A0ABU8LLE2_9MICO</name>
<dbReference type="InterPro" id="IPR036388">
    <property type="entry name" value="WH-like_DNA-bd_sf"/>
</dbReference>
<dbReference type="InterPro" id="IPR036390">
    <property type="entry name" value="WH_DNA-bd_sf"/>
</dbReference>
<keyword evidence="3" id="KW-1185">Reference proteome</keyword>
<feature type="domain" description="Transcription regulator PadR N-terminal" evidence="1">
    <location>
        <begin position="21"/>
        <end position="91"/>
    </location>
</feature>
<dbReference type="PANTHER" id="PTHR33169">
    <property type="entry name" value="PADR-FAMILY TRANSCRIPTIONAL REGULATOR"/>
    <property type="match status" value="1"/>
</dbReference>
<dbReference type="Pfam" id="PF03551">
    <property type="entry name" value="PadR"/>
    <property type="match status" value="1"/>
</dbReference>
<dbReference type="EMBL" id="JBBDGN010000007">
    <property type="protein sequence ID" value="MEJ1091840.1"/>
    <property type="molecule type" value="Genomic_DNA"/>
</dbReference>
<reference evidence="2 3" key="1">
    <citation type="submission" date="2024-02" db="EMBL/GenBank/DDBJ databases">
        <authorList>
            <person name="Saticioglu I.B."/>
        </authorList>
    </citation>
    <scope>NUCLEOTIDE SEQUENCE [LARGE SCALE GENOMIC DNA]</scope>
    <source>
        <strain evidence="2 3">Mu-43</strain>
    </source>
</reference>
<evidence type="ECO:0000313" key="3">
    <source>
        <dbReference type="Proteomes" id="UP001366085"/>
    </source>
</evidence>
<comment type="caution">
    <text evidence="2">The sequence shown here is derived from an EMBL/GenBank/DDBJ whole genome shotgun (WGS) entry which is preliminary data.</text>
</comment>
<organism evidence="2 3">
    <name type="scientific">Microbacterium istanbulense</name>
    <dbReference type="NCBI Taxonomy" id="3122049"/>
    <lineage>
        <taxon>Bacteria</taxon>
        <taxon>Bacillati</taxon>
        <taxon>Actinomycetota</taxon>
        <taxon>Actinomycetes</taxon>
        <taxon>Micrococcales</taxon>
        <taxon>Microbacteriaceae</taxon>
        <taxon>Microbacterium</taxon>
    </lineage>
</organism>
<protein>
    <submittedName>
        <fullName evidence="2">PadR family transcriptional regulator</fullName>
    </submittedName>
</protein>
<dbReference type="Gene3D" id="1.10.10.10">
    <property type="entry name" value="Winged helix-like DNA-binding domain superfamily/Winged helix DNA-binding domain"/>
    <property type="match status" value="1"/>
</dbReference>
<dbReference type="RefSeq" id="WP_337319731.1">
    <property type="nucleotide sequence ID" value="NZ_JBBDGN010000007.1"/>
</dbReference>
<evidence type="ECO:0000259" key="1">
    <source>
        <dbReference type="Pfam" id="PF03551"/>
    </source>
</evidence>
<dbReference type="SUPFAM" id="SSF46785">
    <property type="entry name" value="Winged helix' DNA-binding domain"/>
    <property type="match status" value="1"/>
</dbReference>
<dbReference type="Proteomes" id="UP001366085">
    <property type="component" value="Unassembled WGS sequence"/>
</dbReference>
<dbReference type="PANTHER" id="PTHR33169:SF14">
    <property type="entry name" value="TRANSCRIPTIONAL REGULATOR RV3488"/>
    <property type="match status" value="1"/>
</dbReference>
<proteinExistence type="predicted"/>
<dbReference type="InterPro" id="IPR005149">
    <property type="entry name" value="Tscrpt_reg_PadR_N"/>
</dbReference>
<dbReference type="InterPro" id="IPR052509">
    <property type="entry name" value="Metal_resp_DNA-bind_regulator"/>
</dbReference>
<evidence type="ECO:0000313" key="2">
    <source>
        <dbReference type="EMBL" id="MEJ1091840.1"/>
    </source>
</evidence>